<dbReference type="Proteomes" id="UP000051497">
    <property type="component" value="Unassembled WGS sequence"/>
</dbReference>
<evidence type="ECO:0000313" key="1">
    <source>
        <dbReference type="EMBL" id="KRG21861.1"/>
    </source>
</evidence>
<evidence type="ECO:0000313" key="3">
    <source>
        <dbReference type="Proteomes" id="UP000051497"/>
    </source>
</evidence>
<dbReference type="AlphaFoldDB" id="A0A0Q9YM71"/>
<dbReference type="EMBL" id="LKAJ02000001">
    <property type="protein sequence ID" value="MCS5710448.1"/>
    <property type="molecule type" value="Genomic_DNA"/>
</dbReference>
<keyword evidence="3" id="KW-1185">Reference proteome</keyword>
<dbReference type="PATRIC" id="fig|1590043.3.peg.1064"/>
<proteinExistence type="predicted"/>
<organism evidence="1">
    <name type="scientific">Candidatus Berkiella aquae</name>
    <dbReference type="NCBI Taxonomy" id="295108"/>
    <lineage>
        <taxon>Bacteria</taxon>
        <taxon>Pseudomonadati</taxon>
        <taxon>Pseudomonadota</taxon>
        <taxon>Gammaproteobacteria</taxon>
        <taxon>Candidatus Berkiellales</taxon>
        <taxon>Candidatus Berkiellaceae</taxon>
        <taxon>Candidatus Berkiella</taxon>
    </lineage>
</organism>
<reference evidence="2" key="2">
    <citation type="journal article" date="2016" name="Genome Announc.">
        <title>Draft Genome Sequences of Two Novel Amoeba-Resistant Intranuclear Bacteria, 'Candidatus Berkiella cookevillensis' and 'Candidatus Berkiella aquae'.</title>
        <authorList>
            <person name="Mehari Y.T."/>
            <person name="Arivett B.A."/>
            <person name="Farone A.L."/>
            <person name="Gunderson J.H."/>
            <person name="Farone M.B."/>
        </authorList>
    </citation>
    <scope>NUCLEOTIDE SEQUENCE</scope>
    <source>
        <strain evidence="2">HT99</strain>
    </source>
</reference>
<dbReference type="RefSeq" id="WP_075065681.1">
    <property type="nucleotide sequence ID" value="NZ_LKAJ02000001.1"/>
</dbReference>
<sequence length="189" mass="20979">MTWAAFKDKFVENVKYVGSLAASLFTAPYLRELFDMVVDNTVGRPTSPYTYVPYVIAREGFGYLGAPVVIQAATTLAQKGGQVVRNKIKPNTHVVDTTAIPVARIVSLDDIEAHKQKLEAFLAENPEAAEEVGKFTPTAHEKLVNHECFDRVFTALAKMDKEKQKQFFQRFATQHATPEATAICKANTL</sequence>
<comment type="caution">
    <text evidence="1">The sequence shown here is derived from an EMBL/GenBank/DDBJ whole genome shotgun (WGS) entry which is preliminary data.</text>
</comment>
<reference evidence="2" key="3">
    <citation type="submission" date="2021-06" db="EMBL/GenBank/DDBJ databases">
        <title>Genomic Description and Analysis of Intracellular Bacteria, Candidatus Berkiella cookevillensis and Candidatus Berkiella aquae.</title>
        <authorList>
            <person name="Kidane D.T."/>
            <person name="Mehari Y.T."/>
            <person name="Rice F.C."/>
            <person name="Arivett B.A."/>
            <person name="Farone A.L."/>
            <person name="Berk S.G."/>
            <person name="Farone M.B."/>
        </authorList>
    </citation>
    <scope>NUCLEOTIDE SEQUENCE</scope>
    <source>
        <strain evidence="2">HT99</strain>
    </source>
</reference>
<evidence type="ECO:0000313" key="2">
    <source>
        <dbReference type="EMBL" id="MCS5710448.1"/>
    </source>
</evidence>
<dbReference type="EMBL" id="LKAJ01000003">
    <property type="protein sequence ID" value="KRG21861.1"/>
    <property type="molecule type" value="Genomic_DNA"/>
</dbReference>
<accession>A0A0Q9YM71</accession>
<reference evidence="1" key="1">
    <citation type="submission" date="2015-09" db="EMBL/GenBank/DDBJ databases">
        <title>Draft Genome Sequences of Two Novel Amoeba-resistant Intranuclear Bacteria, Candidatus Berkiella cookevillensis and Candidatus Berkiella aquae.</title>
        <authorList>
            <person name="Mehari Y.T."/>
            <person name="Arivett B.A."/>
            <person name="Farone A.L."/>
            <person name="Gunderson J.H."/>
            <person name="Farone M.B."/>
        </authorList>
    </citation>
    <scope>NUCLEOTIDE SEQUENCE [LARGE SCALE GENOMIC DNA]</scope>
    <source>
        <strain evidence="1">HT99</strain>
    </source>
</reference>
<name>A0A0Q9YM71_9GAMM</name>
<gene>
    <name evidence="2" type="ORF">HT99x_003325</name>
    <name evidence="1" type="ORF">HT99x_01054</name>
</gene>
<protein>
    <submittedName>
        <fullName evidence="1">Uncharacterized protein</fullName>
    </submittedName>
</protein>